<evidence type="ECO:0000313" key="4">
    <source>
        <dbReference type="EMBL" id="KAL0563995.1"/>
    </source>
</evidence>
<feature type="compositionally biased region" description="Basic and acidic residues" evidence="3">
    <location>
        <begin position="62"/>
        <end position="83"/>
    </location>
</feature>
<dbReference type="EMBL" id="JBAHYK010003066">
    <property type="protein sequence ID" value="KAL0563995.1"/>
    <property type="molecule type" value="Genomic_DNA"/>
</dbReference>
<feature type="compositionally biased region" description="Acidic residues" evidence="3">
    <location>
        <begin position="122"/>
        <end position="132"/>
    </location>
</feature>
<feature type="compositionally biased region" description="Polar residues" evidence="3">
    <location>
        <begin position="1"/>
        <end position="10"/>
    </location>
</feature>
<organism evidence="4 5">
    <name type="scientific">Marasmius crinis-equi</name>
    <dbReference type="NCBI Taxonomy" id="585013"/>
    <lineage>
        <taxon>Eukaryota</taxon>
        <taxon>Fungi</taxon>
        <taxon>Dikarya</taxon>
        <taxon>Basidiomycota</taxon>
        <taxon>Agaricomycotina</taxon>
        <taxon>Agaricomycetes</taxon>
        <taxon>Agaricomycetidae</taxon>
        <taxon>Agaricales</taxon>
        <taxon>Marasmiineae</taxon>
        <taxon>Marasmiaceae</taxon>
        <taxon>Marasmius</taxon>
    </lineage>
</organism>
<name>A0ABR3EMD7_9AGAR</name>
<proteinExistence type="predicted"/>
<evidence type="ECO:0000256" key="3">
    <source>
        <dbReference type="SAM" id="MobiDB-lite"/>
    </source>
</evidence>
<dbReference type="PROSITE" id="PS00354">
    <property type="entry name" value="HMGI_Y"/>
    <property type="match status" value="1"/>
</dbReference>
<accession>A0ABR3EMD7</accession>
<protein>
    <recommendedName>
        <fullName evidence="6">SAM domain-containing protein</fullName>
    </recommendedName>
</protein>
<keyword evidence="5" id="KW-1185">Reference proteome</keyword>
<dbReference type="InterPro" id="IPR000637">
    <property type="entry name" value="HMGI/Y_DNA-bd_CS"/>
</dbReference>
<feature type="compositionally biased region" description="Basic residues" evidence="3">
    <location>
        <begin position="136"/>
        <end position="146"/>
    </location>
</feature>
<evidence type="ECO:0000313" key="5">
    <source>
        <dbReference type="Proteomes" id="UP001465976"/>
    </source>
</evidence>
<evidence type="ECO:0000256" key="1">
    <source>
        <dbReference type="ARBA" id="ARBA00004123"/>
    </source>
</evidence>
<evidence type="ECO:0000256" key="2">
    <source>
        <dbReference type="ARBA" id="ARBA00023242"/>
    </source>
</evidence>
<gene>
    <name evidence="4" type="ORF">V5O48_018061</name>
</gene>
<sequence>MAGTRQQKQGIASEKRPRGRPRKDGQPAGCTPKPHDSTATSESGLSRAPGVCTRSRAATTILEKEPVLCDSLDQDKGGEKMDVDPLFDEAEGEVVTTLPACSSPAPVQVQLDTGGHGSNHSEEEEEEEEEEEQRPPPKKKAKKAAPKKPESDPIPDRKLSSMTLAEQSDWNGCVKDVRAHQNLLGGDDESADNEGAVDDEGGSVSLMELERQWGTRLQVKYGNCQQCGSNVMCKVGLDGEHHHLKHGQASAWSTALAQRVYGVTLDTPPKSDLFAAFHRNHATSSSSTMQSSSVLQPPPYVTTPDPGVTNTLMAATVAILAKSLGQKSPTKSPGGCSASSGTDLDYPSITSFIDQLHATHPHRNLDLYADSFGRHDLYNIDEIVDMTIEDLTSERFGLTFGNAKFLLNKTRNQVARIGARKL</sequence>
<comment type="caution">
    <text evidence="4">The sequence shown here is derived from an EMBL/GenBank/DDBJ whole genome shotgun (WGS) entry which is preliminary data.</text>
</comment>
<feature type="compositionally biased region" description="Basic and acidic residues" evidence="3">
    <location>
        <begin position="147"/>
        <end position="159"/>
    </location>
</feature>
<comment type="subcellular location">
    <subcellularLocation>
        <location evidence="1">Nucleus</location>
    </subcellularLocation>
</comment>
<dbReference type="Proteomes" id="UP001465976">
    <property type="component" value="Unassembled WGS sequence"/>
</dbReference>
<reference evidence="4 5" key="1">
    <citation type="submission" date="2024-02" db="EMBL/GenBank/DDBJ databases">
        <title>A draft genome for the cacao thread blight pathogen Marasmius crinis-equi.</title>
        <authorList>
            <person name="Cohen S.P."/>
            <person name="Baruah I.K."/>
            <person name="Amoako-Attah I."/>
            <person name="Bukari Y."/>
            <person name="Meinhardt L.W."/>
            <person name="Bailey B.A."/>
        </authorList>
    </citation>
    <scope>NUCLEOTIDE SEQUENCE [LARGE SCALE GENOMIC DNA]</scope>
    <source>
        <strain evidence="4 5">GH-76</strain>
    </source>
</reference>
<keyword evidence="2" id="KW-0539">Nucleus</keyword>
<evidence type="ECO:0008006" key="6">
    <source>
        <dbReference type="Google" id="ProtNLM"/>
    </source>
</evidence>
<feature type="region of interest" description="Disordered" evidence="3">
    <location>
        <begin position="1"/>
        <end position="159"/>
    </location>
</feature>